<keyword evidence="1" id="KW-0732">Signal</keyword>
<evidence type="ECO:0000313" key="2">
    <source>
        <dbReference type="Proteomes" id="UP000035681"/>
    </source>
</evidence>
<dbReference type="STRING" id="6248.A0A0K0EJV4"/>
<dbReference type="PANTHER" id="PTHR37427:SF2">
    <property type="entry name" value="SECRETED PROTEIN"/>
    <property type="match status" value="1"/>
</dbReference>
<organism evidence="3">
    <name type="scientific">Strongyloides stercoralis</name>
    <name type="common">Threadworm</name>
    <dbReference type="NCBI Taxonomy" id="6248"/>
    <lineage>
        <taxon>Eukaryota</taxon>
        <taxon>Metazoa</taxon>
        <taxon>Ecdysozoa</taxon>
        <taxon>Nematoda</taxon>
        <taxon>Chromadorea</taxon>
        <taxon>Rhabditida</taxon>
        <taxon>Tylenchina</taxon>
        <taxon>Panagrolaimomorpha</taxon>
        <taxon>Strongyloidoidea</taxon>
        <taxon>Strongyloididae</taxon>
        <taxon>Strongyloides</taxon>
    </lineage>
</organism>
<dbReference type="Proteomes" id="UP000035681">
    <property type="component" value="Unplaced"/>
</dbReference>
<sequence length="132" mass="15211">MKQAAAILFTILLGTFVFLSHGCNIKLNVTSDTDNEFKLQVTVPSIEYESEPLTFEKQKDTKLLLIKGKNCNRKKWKIQTWRKDEESTAFIRAKSLEAKFDGNGYMRVMVGDDYKPWVNDREGIFCSEGQCM</sequence>
<feature type="chain" id="PRO_5005328157" evidence="1">
    <location>
        <begin position="23"/>
        <end position="132"/>
    </location>
</feature>
<protein>
    <submittedName>
        <fullName evidence="3 4">Lipoprotein</fullName>
    </submittedName>
</protein>
<dbReference type="PANTHER" id="PTHR37427">
    <property type="entry name" value="PROTEIN CBG20963-RELATED"/>
    <property type="match status" value="1"/>
</dbReference>
<proteinExistence type="predicted"/>
<reference evidence="3" key="1">
    <citation type="submission" date="2015-08" db="UniProtKB">
        <authorList>
            <consortium name="WormBaseParasite"/>
        </authorList>
    </citation>
    <scope>IDENTIFICATION</scope>
</reference>
<feature type="signal peptide" evidence="1">
    <location>
        <begin position="1"/>
        <end position="22"/>
    </location>
</feature>
<keyword evidence="2" id="KW-1185">Reference proteome</keyword>
<dbReference type="WBParaSite" id="TCONS_00010179.p1">
    <property type="protein sequence ID" value="TCONS_00010179.p1"/>
    <property type="gene ID" value="XLOC_007876"/>
</dbReference>
<dbReference type="WBParaSite" id="SSTP_0000974500.1">
    <property type="protein sequence ID" value="SSTP_0000974500.1"/>
    <property type="gene ID" value="SSTP_0000974500"/>
</dbReference>
<dbReference type="AlphaFoldDB" id="A0A0K0EJV4"/>
<evidence type="ECO:0000313" key="3">
    <source>
        <dbReference type="WBParaSite" id="SSTP_0000974500.1"/>
    </source>
</evidence>
<name>A0A0K0EJV4_STRER</name>
<evidence type="ECO:0000313" key="4">
    <source>
        <dbReference type="WBParaSite" id="TCONS_00010179.p1"/>
    </source>
</evidence>
<accession>A0A0K0EJV4</accession>
<evidence type="ECO:0000256" key="1">
    <source>
        <dbReference type="SAM" id="SignalP"/>
    </source>
</evidence>